<comment type="similarity">
    <text evidence="3">Belongs to the peptidase M10A family.</text>
</comment>
<evidence type="ECO:0000256" key="12">
    <source>
        <dbReference type="ARBA" id="ARBA00022833"/>
    </source>
</evidence>
<evidence type="ECO:0000256" key="22">
    <source>
        <dbReference type="PIRSR" id="PIRSR621190-1"/>
    </source>
</evidence>
<feature type="domain" description="HTH HARE-type" evidence="30">
    <location>
        <begin position="1443"/>
        <end position="1513"/>
    </location>
</feature>
<name>A0AA50QA42_PAROL</name>
<keyword evidence="13 23" id="KW-0106">Calcium</keyword>
<feature type="binding site" evidence="23">
    <location>
        <position position="200"/>
    </location>
    <ligand>
        <name>Ca(2+)</name>
        <dbReference type="ChEBI" id="CHEBI:29108"/>
        <label>2</label>
    </ligand>
</feature>
<feature type="binding site" evidence="23">
    <location>
        <position position="207"/>
    </location>
    <ligand>
        <name>Ca(2+)</name>
        <dbReference type="ChEBI" id="CHEBI:29108"/>
        <label>3</label>
    </ligand>
</feature>
<feature type="signal peptide" evidence="28">
    <location>
        <begin position="1"/>
        <end position="22"/>
    </location>
</feature>
<dbReference type="Pfam" id="PF09004">
    <property type="entry name" value="ALKBH8_N"/>
    <property type="match status" value="1"/>
</dbReference>
<dbReference type="PROSITE" id="PS00024">
    <property type="entry name" value="HEMOPEXIN"/>
    <property type="match status" value="1"/>
</dbReference>
<dbReference type="Gene3D" id="3.40.390.10">
    <property type="entry name" value="Collagenase (Catalytic Domain)"/>
    <property type="match status" value="2"/>
</dbReference>
<dbReference type="InterPro" id="IPR036375">
    <property type="entry name" value="Hemopexin-like_dom_sf"/>
</dbReference>
<dbReference type="Pfam" id="PF05965">
    <property type="entry name" value="FYRC"/>
    <property type="match status" value="1"/>
</dbReference>
<feature type="binding site" description="in inhibited form" evidence="23">
    <location>
        <position position="98"/>
    </location>
    <ligand>
        <name>Zn(2+)</name>
        <dbReference type="ChEBI" id="CHEBI:29105"/>
        <label>2</label>
        <note>catalytic</note>
    </ligand>
</feature>
<feature type="active site" evidence="22">
    <location>
        <position position="225"/>
    </location>
</feature>
<dbReference type="InterPro" id="IPR000585">
    <property type="entry name" value="Hemopexin-like_dom"/>
</dbReference>
<evidence type="ECO:0000256" key="26">
    <source>
        <dbReference type="SAM" id="MobiDB-lite"/>
    </source>
</evidence>
<dbReference type="PROSITE" id="PS00546">
    <property type="entry name" value="CYSTEINE_SWITCH"/>
    <property type="match status" value="1"/>
</dbReference>
<dbReference type="InterPro" id="IPR018486">
    <property type="entry name" value="Hemopexin_CS"/>
</dbReference>
<evidence type="ECO:0000256" key="6">
    <source>
        <dbReference type="ARBA" id="ARBA00022530"/>
    </source>
</evidence>
<dbReference type="InterPro" id="IPR003889">
    <property type="entry name" value="FYrich_C"/>
</dbReference>
<feature type="binding site" evidence="23">
    <location>
        <position position="387"/>
    </location>
    <ligand>
        <name>Ca(2+)</name>
        <dbReference type="ChEBI" id="CHEBI:29108"/>
        <label>5</label>
    </ligand>
</feature>
<feature type="binding site" evidence="23">
    <location>
        <position position="340"/>
    </location>
    <ligand>
        <name>Ca(2+)</name>
        <dbReference type="ChEBI" id="CHEBI:29108"/>
        <label>5</label>
    </ligand>
</feature>
<feature type="binding site" evidence="23">
    <location>
        <position position="207"/>
    </location>
    <ligand>
        <name>Ca(2+)</name>
        <dbReference type="ChEBI" id="CHEBI:29108"/>
        <label>1</label>
    </ligand>
</feature>
<keyword evidence="27" id="KW-0472">Membrane</keyword>
<dbReference type="InterPro" id="IPR021190">
    <property type="entry name" value="Pept_M10A"/>
</dbReference>
<evidence type="ECO:0000256" key="9">
    <source>
        <dbReference type="ARBA" id="ARBA00022729"/>
    </source>
</evidence>
<feature type="repeat" description="Hemopexin" evidence="25">
    <location>
        <begin position="381"/>
        <end position="429"/>
    </location>
</feature>
<evidence type="ECO:0000256" key="21">
    <source>
        <dbReference type="ARBA" id="ARBA00031807"/>
    </source>
</evidence>
<evidence type="ECO:0000259" key="29">
    <source>
        <dbReference type="PROSITE" id="PS50878"/>
    </source>
</evidence>
<feature type="binding site" evidence="23">
    <location>
        <position position="242"/>
    </location>
    <ligand>
        <name>Zn(2+)</name>
        <dbReference type="ChEBI" id="CHEBI:29105"/>
        <label>2</label>
        <note>catalytic</note>
    </ligand>
</feature>
<dbReference type="InterPro" id="IPR021158">
    <property type="entry name" value="Pept_M10A_Zn_BS"/>
</dbReference>
<keyword evidence="9 28" id="KW-0732">Signal</keyword>
<dbReference type="InterPro" id="IPR007759">
    <property type="entry name" value="Asxl_HARE-HTH"/>
</dbReference>
<feature type="binding site" evidence="23">
    <location>
        <position position="228"/>
    </location>
    <ligand>
        <name>Zn(2+)</name>
        <dbReference type="ChEBI" id="CHEBI:29105"/>
        <label>2</label>
        <note>catalytic</note>
    </ligand>
</feature>
<dbReference type="InterPro" id="IPR002477">
    <property type="entry name" value="Peptidoglycan-bd-like"/>
</dbReference>
<dbReference type="Pfam" id="PF00078">
    <property type="entry name" value="RVT_1"/>
    <property type="match status" value="1"/>
</dbReference>
<feature type="compositionally biased region" description="Low complexity" evidence="26">
    <location>
        <begin position="1538"/>
        <end position="1555"/>
    </location>
</feature>
<feature type="binding site" evidence="23">
    <location>
        <position position="189"/>
    </location>
    <ligand>
        <name>Zn(2+)</name>
        <dbReference type="ChEBI" id="CHEBI:29105"/>
        <label>1</label>
    </ligand>
</feature>
<dbReference type="GO" id="GO:0004222">
    <property type="term" value="F:metalloendopeptidase activity"/>
    <property type="evidence" value="ECO:0007669"/>
    <property type="project" value="InterPro"/>
</dbReference>
<dbReference type="PANTHER" id="PTHR10201">
    <property type="entry name" value="MATRIX METALLOPROTEINASE"/>
    <property type="match status" value="1"/>
</dbReference>
<evidence type="ECO:0000313" key="31">
    <source>
        <dbReference type="EMBL" id="WMC20663.1"/>
    </source>
</evidence>
<sequence>MELLRLWILVLGSLMFAETSWTRAIDPDQRLRPEDVELAEGYLRRFYNLSHGSRVSARQIRSTPVMEEKVREMQNFFGLRETGNLDPHTLNVMREPRCGVPDVDNFSFYPGKPKWRNHTITYMIAKFTPDMKREDVEKSFRSALKMWSDATPLRFIRVNQGKADIVLSFAQRTHGDFFPFDGPRGVLAHAFQPGEGIGGDVHFDEDETWTAGRQGYSLFAVAAHELGHSLGLTHSRDPSAIMYPNYRHHSSTQYSLSKDDELGIQTLYGKPTKTLETQQVPKKCDPNFSFDAATMIGNDIVFFKNRYMWMRTTWATYWNRLREGHTSTYLPSINSHVDAAYDIPAKGVAYIFTGHKYWVVQRLKMKSRAGSIYEFGLPARIRQVDAAVHISEYGKTVFFTGQFYYRYDESKRRMDPGFPRLIQTDWPGIPRRVDAAFKLHGSIFLLSGIKSYQYDFKKNRVINTNINRHSNITFGAVKGLRKFVQINIGNIPKCQGAGPLFTPPLAQGLILTCWNALIQLLSEHYTPRDVDAALIRGEGIERRKHLNKMSLTDFLIVLLACLTLCQSAPTIAPTISPEDEDLAQAYISRFYGDVGTRNSTLRSLVNDTFSEDLESMQAFFGLEVTGVLNKETVEVIKAPRCGVSDISRYGHFHGKPKWNKRLITYRITRYTQDLSQRDVDATIAQAFQLYSDVIPLDFKQIYANNADIMILFKGGYHGDFYPFDGAGGVLAHANSPGQGQGGDTHFDDDETWTLAQRGVNLLLVAAHEFGHALGLDHSRDRRALMYPTYQYVNTYGYRLPDDDRRGVQALYGSRTPVPTTAPKPKPTPRPEPEPEPEEPTEQPDPLPNPRDEQCSRGLVFDAASSVRGDLYFFKNGYYWRKSSSGIRLTKVRTKWPGINYVDAAFEVPHRNVFYLFEGRQYWGIRAYAKTKLSGYPKSITSLGLPSSVRKVDAAVYVPTTRKTLIFVKKQYWSYDESRNQMDYGYPRSITWDFPGIGSKVDAAFENYGYLYFSSGPRQIEYYLAQKRVMLFNIFQINATEAKVSTGAPQGCVLSPLLFSLYTNNCTSSHPSVKLLKFADDTTLIGLITNGDEAAYREEVNSLASWCSQNHLELNALKTVEMVVDFRRSPAQTAPLSLCNSPVKTVESFRFLGTIIAQDLRWAENITSVTKKAQQRMFFLRQLRKFNMPQKVMVEFYTAIIESILTSSITVWFAASTAKDKGRLQRIIRSAEKVIGCDLPALLDLFHSRTSRRAGKIIADPSHPGHHLFQRLPSGKRFRAIRTKTSRHLNSFFPVALQEHKHMWEVYRDMCSREQSASLDYTIAEYASFCVSIALLTVLLLLVLSEARVDRKLFVNISLYECLIDVSCLHRTEHRKSVGDCRNSGEVVLYVYISINAIMALDDNLKSQEGSFIYKGHFVHTAHYHTSVTHYAQEHFGSGKGGDWDLSADLLIVLEEAGRPMHIKEIKQRIIDRGLVQSNAKSSLEAVMYRETQKGSRRFKRIENRNGVFALLTDEERQQALQAFTAQSFLSSPQQNTMSSSGSSASAAGFPSPASSSEHKAKAKRVSRKNQNEKYRLKYLRLRKAARAMIFENAAVCDEVAHLEEKFLRAKEERRFLMKSLLQYQSLSEGEILLTPSSSSLPPVPAVALTSVPAGASGLSGGHNLASVVSTGEEGPLKKPKKERKERGRENGKEELPKKMSKKRKLMDGSRKLVQPIPLDSSGRPVFPIVLGGLTVYSLGEIITDRMLFHDECAIYPVGFCSTRVFASMKNADQQCLYTCQIKDGGTGPKFEIVPEEDPQNAIVASSALTCHSNLLKAIAAVSSKCVAPIVPSGADFFGFSHPTIQNLIQSCPGARKCTNHRWIRFEVSRPSDGQVPHSLSEDDASVNFEAYQRHQCFEENNKTEHITGQTPHSPSSSHQHHLTSPTMKPSTSYFSS</sequence>
<dbReference type="SUPFAM" id="SSF47090">
    <property type="entry name" value="PGBD-like"/>
    <property type="match status" value="2"/>
</dbReference>
<evidence type="ECO:0000256" key="14">
    <source>
        <dbReference type="ARBA" id="ARBA00023049"/>
    </source>
</evidence>
<evidence type="ECO:0000259" key="30">
    <source>
        <dbReference type="PROSITE" id="PS51913"/>
    </source>
</evidence>
<evidence type="ECO:0000256" key="19">
    <source>
        <dbReference type="ARBA" id="ARBA00023180"/>
    </source>
</evidence>
<dbReference type="CDD" id="cd04278">
    <property type="entry name" value="ZnMc_MMP"/>
    <property type="match status" value="2"/>
</dbReference>
<evidence type="ECO:0000256" key="13">
    <source>
        <dbReference type="ARBA" id="ARBA00022837"/>
    </source>
</evidence>
<keyword evidence="5" id="KW-0964">Secreted</keyword>
<keyword evidence="17" id="KW-1015">Disulfide bond</keyword>
<feature type="compositionally biased region" description="Low complexity" evidence="26">
    <location>
        <begin position="1909"/>
        <end position="1926"/>
    </location>
</feature>
<dbReference type="EMBL" id="OQ834279">
    <property type="protein sequence ID" value="WMC20663.1"/>
    <property type="molecule type" value="mRNA"/>
</dbReference>
<feature type="binding site" evidence="23">
    <location>
        <position position="182"/>
    </location>
    <ligand>
        <name>Ca(2+)</name>
        <dbReference type="ChEBI" id="CHEBI:29108"/>
        <label>3</label>
    </ligand>
</feature>
<dbReference type="PROSITE" id="PS51543">
    <property type="entry name" value="FYRC"/>
    <property type="match status" value="1"/>
</dbReference>
<reference evidence="31" key="1">
    <citation type="submission" date="2023-04" db="EMBL/GenBank/DDBJ databases">
        <authorList>
            <person name="Xie H.H."/>
        </authorList>
    </citation>
    <scope>NUCLEOTIDE SEQUENCE</scope>
</reference>
<dbReference type="InterPro" id="IPR024079">
    <property type="entry name" value="MetalloPept_cat_dom_sf"/>
</dbReference>
<evidence type="ECO:0000256" key="15">
    <source>
        <dbReference type="ARBA" id="ARBA00023105"/>
    </source>
</evidence>
<dbReference type="Pfam" id="PF00413">
    <property type="entry name" value="Peptidase_M10"/>
    <property type="match status" value="2"/>
</dbReference>
<evidence type="ECO:0000256" key="10">
    <source>
        <dbReference type="ARBA" id="ARBA00022737"/>
    </source>
</evidence>
<dbReference type="InterPro" id="IPR003888">
    <property type="entry name" value="FYrich_N"/>
</dbReference>
<keyword evidence="12 23" id="KW-0862">Zinc</keyword>
<comment type="subcellular location">
    <subcellularLocation>
        <location evidence="1">Nucleus</location>
    </subcellularLocation>
    <subcellularLocation>
        <location evidence="2">Secreted</location>
        <location evidence="2">Extracellular space</location>
        <location evidence="2">Extracellular matrix</location>
    </subcellularLocation>
</comment>
<dbReference type="CDD" id="cd00094">
    <property type="entry name" value="HX"/>
    <property type="match status" value="2"/>
</dbReference>
<keyword evidence="8 23" id="KW-0479">Metal-binding</keyword>
<dbReference type="Pfam" id="PF05964">
    <property type="entry name" value="FYRN"/>
    <property type="match status" value="1"/>
</dbReference>
<comment type="cofactor">
    <cofactor evidence="23">
        <name>Ca(2+)</name>
        <dbReference type="ChEBI" id="CHEBI:29108"/>
    </cofactor>
    <text evidence="23">Can bind about 5 Ca(2+) ions per subunit.</text>
</comment>
<evidence type="ECO:0000256" key="23">
    <source>
        <dbReference type="PIRSR" id="PIRSR621190-2"/>
    </source>
</evidence>
<proteinExistence type="evidence at transcript level"/>
<feature type="binding site" evidence="23">
    <location>
        <position position="202"/>
    </location>
    <ligand>
        <name>Zn(2+)</name>
        <dbReference type="ChEBI" id="CHEBI:29105"/>
        <label>1</label>
    </ligand>
</feature>
<dbReference type="PROSITE" id="PS51642">
    <property type="entry name" value="HEMOPEXIN_2"/>
    <property type="match status" value="4"/>
</dbReference>
<evidence type="ECO:0000256" key="25">
    <source>
        <dbReference type="PROSITE-ProRule" id="PRU01011"/>
    </source>
</evidence>
<dbReference type="SMART" id="SM00542">
    <property type="entry name" value="FYRC"/>
    <property type="match status" value="1"/>
</dbReference>
<evidence type="ECO:0000256" key="2">
    <source>
        <dbReference type="ARBA" id="ARBA00004498"/>
    </source>
</evidence>
<dbReference type="PRINTS" id="PR00138">
    <property type="entry name" value="MATRIXIN"/>
</dbReference>
<dbReference type="Gene3D" id="3.30.160.360">
    <property type="match status" value="1"/>
</dbReference>
<feature type="compositionally biased region" description="Polar residues" evidence="26">
    <location>
        <begin position="1927"/>
        <end position="1936"/>
    </location>
</feature>
<feature type="binding site" evidence="23">
    <location>
        <position position="176"/>
    </location>
    <ligand>
        <name>Zn(2+)</name>
        <dbReference type="ChEBI" id="CHEBI:29105"/>
        <label>1</label>
    </ligand>
</feature>
<dbReference type="GO" id="GO:0031012">
    <property type="term" value="C:extracellular matrix"/>
    <property type="evidence" value="ECO:0007669"/>
    <property type="project" value="InterPro"/>
</dbReference>
<keyword evidence="18" id="KW-0804">Transcription</keyword>
<feature type="compositionally biased region" description="Pro residues" evidence="26">
    <location>
        <begin position="819"/>
        <end position="829"/>
    </location>
</feature>
<dbReference type="PROSITE" id="PS50878">
    <property type="entry name" value="RT_POL"/>
    <property type="match status" value="1"/>
</dbReference>
<evidence type="ECO:0000256" key="24">
    <source>
        <dbReference type="PIRSR" id="PIRSR621190-5"/>
    </source>
</evidence>
<keyword evidence="7" id="KW-0645">Protease</keyword>
<keyword evidence="16" id="KW-0865">Zymogen</keyword>
<evidence type="ECO:0000256" key="27">
    <source>
        <dbReference type="SAM" id="Phobius"/>
    </source>
</evidence>
<feature type="transmembrane region" description="Helical" evidence="27">
    <location>
        <begin position="1195"/>
        <end position="1214"/>
    </location>
</feature>
<dbReference type="PANTHER" id="PTHR10201:SF165">
    <property type="entry name" value="COLLAGENASE 3"/>
    <property type="match status" value="1"/>
</dbReference>
<feature type="binding site" evidence="23">
    <location>
        <position position="174"/>
    </location>
    <ligand>
        <name>Zn(2+)</name>
        <dbReference type="ChEBI" id="CHEBI:29105"/>
        <label>1</label>
    </ligand>
</feature>
<dbReference type="GO" id="GO:0008270">
    <property type="term" value="F:zinc ion binding"/>
    <property type="evidence" value="ECO:0007669"/>
    <property type="project" value="InterPro"/>
</dbReference>
<feature type="region of interest" description="Disordered" evidence="26">
    <location>
        <begin position="1662"/>
        <end position="1706"/>
    </location>
</feature>
<feature type="region of interest" description="Disordered" evidence="26">
    <location>
        <begin position="1531"/>
        <end position="1568"/>
    </location>
</feature>
<dbReference type="Pfam" id="PF00045">
    <property type="entry name" value="Hemopexin"/>
    <property type="match status" value="4"/>
</dbReference>
<dbReference type="Gene3D" id="2.110.10.10">
    <property type="entry name" value="Hemopexin-like domain"/>
    <property type="match status" value="2"/>
</dbReference>
<dbReference type="InterPro" id="IPR001818">
    <property type="entry name" value="Pept_M10_metallopeptidase"/>
</dbReference>
<dbReference type="GO" id="GO:0008168">
    <property type="term" value="F:methyltransferase activity"/>
    <property type="evidence" value="ECO:0007669"/>
    <property type="project" value="InterPro"/>
</dbReference>
<feature type="region of interest" description="Disordered" evidence="26">
    <location>
        <begin position="811"/>
        <end position="854"/>
    </location>
</feature>
<evidence type="ECO:0000256" key="20">
    <source>
        <dbReference type="ARBA" id="ARBA00023242"/>
    </source>
</evidence>
<keyword evidence="11" id="KW-0378">Hydrolase</keyword>
<dbReference type="FunFam" id="3.40.390.10:FF:000007">
    <property type="entry name" value="Collagenase 3"/>
    <property type="match status" value="2"/>
</dbReference>
<evidence type="ECO:0000256" key="4">
    <source>
        <dbReference type="ARBA" id="ARBA00018037"/>
    </source>
</evidence>
<evidence type="ECO:0000256" key="8">
    <source>
        <dbReference type="ARBA" id="ARBA00022723"/>
    </source>
</evidence>
<evidence type="ECO:0000256" key="1">
    <source>
        <dbReference type="ARBA" id="ARBA00004123"/>
    </source>
</evidence>
<keyword evidence="6" id="KW-0272">Extracellular matrix</keyword>
<dbReference type="SMART" id="SM00235">
    <property type="entry name" value="ZnMc"/>
    <property type="match status" value="2"/>
</dbReference>
<evidence type="ECO:0000256" key="3">
    <source>
        <dbReference type="ARBA" id="ARBA00010370"/>
    </source>
</evidence>
<comment type="cofactor">
    <cofactor evidence="23">
        <name>Zn(2+)</name>
        <dbReference type="ChEBI" id="CHEBI:29105"/>
    </cofactor>
    <text evidence="23">Binds 2 Zn(2+) ions per subunit.</text>
</comment>
<feature type="binding site" evidence="23">
    <location>
        <position position="198"/>
    </location>
    <ligand>
        <name>Ca(2+)</name>
        <dbReference type="ChEBI" id="CHEBI:29108"/>
        <label>2</label>
    </ligand>
</feature>
<feature type="repeat" description="Hemopexin" evidence="25">
    <location>
        <begin position="898"/>
        <end position="946"/>
    </location>
</feature>
<evidence type="ECO:0000256" key="11">
    <source>
        <dbReference type="ARBA" id="ARBA00022801"/>
    </source>
</evidence>
<feature type="binding site" evidence="23">
    <location>
        <position position="130"/>
    </location>
    <ligand>
        <name>Ca(2+)</name>
        <dbReference type="ChEBI" id="CHEBI:29108"/>
        <label>1</label>
    </ligand>
</feature>
<feature type="binding site" evidence="23">
    <location>
        <position position="434"/>
    </location>
    <ligand>
        <name>Ca(2+)</name>
        <dbReference type="ChEBI" id="CHEBI:29108"/>
        <label>4</label>
    </ligand>
</feature>
<dbReference type="InterPro" id="IPR006026">
    <property type="entry name" value="Peptidase_Metallo"/>
</dbReference>
<dbReference type="Pfam" id="PF01471">
    <property type="entry name" value="PG_binding_1"/>
    <property type="match status" value="1"/>
</dbReference>
<feature type="region of interest" description="Disordered" evidence="26">
    <location>
        <begin position="1904"/>
        <end position="1936"/>
    </location>
</feature>
<dbReference type="SUPFAM" id="SSF55486">
    <property type="entry name" value="Metalloproteases ('zincins'), catalytic domain"/>
    <property type="match status" value="2"/>
</dbReference>
<keyword evidence="19" id="KW-0325">Glycoprotein</keyword>
<feature type="short sequence motif" description="Cysteine switch" evidence="24">
    <location>
        <begin position="96"/>
        <end position="103"/>
    </location>
</feature>
<dbReference type="SMART" id="SM00541">
    <property type="entry name" value="FYRN"/>
    <property type="match status" value="1"/>
</dbReference>
<dbReference type="PROSITE" id="PS51913">
    <property type="entry name" value="HTH_HARE"/>
    <property type="match status" value="1"/>
</dbReference>
<dbReference type="GO" id="GO:0005615">
    <property type="term" value="C:extracellular space"/>
    <property type="evidence" value="ECO:0007669"/>
    <property type="project" value="TreeGrafter"/>
</dbReference>
<dbReference type="GO" id="GO:0030198">
    <property type="term" value="P:extracellular matrix organization"/>
    <property type="evidence" value="ECO:0007669"/>
    <property type="project" value="TreeGrafter"/>
</dbReference>
<dbReference type="InterPro" id="IPR033739">
    <property type="entry name" value="M10A_MMP"/>
</dbReference>
<dbReference type="InterPro" id="IPR018487">
    <property type="entry name" value="Hemopexin-like_repeat"/>
</dbReference>
<dbReference type="InterPro" id="IPR000477">
    <property type="entry name" value="RT_dom"/>
</dbReference>
<dbReference type="InterPro" id="IPR015095">
    <property type="entry name" value="AlkB_hom8_N"/>
</dbReference>
<keyword evidence="20" id="KW-0539">Nucleus</keyword>
<dbReference type="GO" id="GO:0006355">
    <property type="term" value="P:regulation of DNA-templated transcription"/>
    <property type="evidence" value="ECO:0007669"/>
    <property type="project" value="InterPro"/>
</dbReference>
<dbReference type="GO" id="GO:0006508">
    <property type="term" value="P:proteolysis"/>
    <property type="evidence" value="ECO:0007669"/>
    <property type="project" value="UniProtKB-KW"/>
</dbReference>
<dbReference type="PROSITE" id="PS51542">
    <property type="entry name" value="FYRN"/>
    <property type="match status" value="1"/>
</dbReference>
<dbReference type="SUPFAM" id="SSF56672">
    <property type="entry name" value="DNA/RNA polymerases"/>
    <property type="match status" value="1"/>
</dbReference>
<feature type="repeat" description="Hemopexin" evidence="25">
    <location>
        <begin position="334"/>
        <end position="379"/>
    </location>
</feature>
<feature type="binding site" evidence="23">
    <location>
        <position position="181"/>
    </location>
    <ligand>
        <name>Ca(2+)</name>
        <dbReference type="ChEBI" id="CHEBI:29108"/>
        <label>3</label>
    </ligand>
</feature>
<feature type="binding site" evidence="23">
    <location>
        <position position="224"/>
    </location>
    <ligand>
        <name>Zn(2+)</name>
        <dbReference type="ChEBI" id="CHEBI:29105"/>
        <label>2</label>
        <note>catalytic</note>
    </ligand>
</feature>
<keyword evidence="14" id="KW-0482">Metalloprotease</keyword>
<evidence type="ECO:0000256" key="28">
    <source>
        <dbReference type="SAM" id="SignalP"/>
    </source>
</evidence>
<feature type="binding site" evidence="23">
    <location>
        <position position="204"/>
    </location>
    <ligand>
        <name>Ca(2+)</name>
        <dbReference type="ChEBI" id="CHEBI:29108"/>
        <label>3</label>
    </ligand>
</feature>
<evidence type="ECO:0000256" key="17">
    <source>
        <dbReference type="ARBA" id="ARBA00023157"/>
    </source>
</evidence>
<dbReference type="Pfam" id="PF05066">
    <property type="entry name" value="HARE-HTH"/>
    <property type="match status" value="1"/>
</dbReference>
<dbReference type="GO" id="GO:0005634">
    <property type="term" value="C:nucleus"/>
    <property type="evidence" value="ECO:0007669"/>
    <property type="project" value="UniProtKB-SubCell"/>
</dbReference>
<feature type="binding site" evidence="23">
    <location>
        <position position="291"/>
    </location>
    <ligand>
        <name>Ca(2+)</name>
        <dbReference type="ChEBI" id="CHEBI:29108"/>
        <label>4</label>
    </ligand>
</feature>
<feature type="repeat" description="Hemopexin" evidence="25">
    <location>
        <begin position="948"/>
        <end position="996"/>
    </location>
</feature>
<dbReference type="SUPFAM" id="SSF50923">
    <property type="entry name" value="Hemopexin-like domain"/>
    <property type="match status" value="2"/>
</dbReference>
<organism evidence="31">
    <name type="scientific">Paralichthys olivaceus</name>
    <name type="common">Bastard halibut</name>
    <name type="synonym">Hippoglossus olivaceus</name>
    <dbReference type="NCBI Taxonomy" id="8255"/>
    <lineage>
        <taxon>Eukaryota</taxon>
        <taxon>Metazoa</taxon>
        <taxon>Chordata</taxon>
        <taxon>Craniata</taxon>
        <taxon>Vertebrata</taxon>
        <taxon>Euteleostomi</taxon>
        <taxon>Actinopterygii</taxon>
        <taxon>Neopterygii</taxon>
        <taxon>Teleostei</taxon>
        <taxon>Neoteleostei</taxon>
        <taxon>Acanthomorphata</taxon>
        <taxon>Carangaria</taxon>
        <taxon>Pleuronectiformes</taxon>
        <taxon>Pleuronectoidei</taxon>
        <taxon>Paralichthyidae</taxon>
        <taxon>Paralichthys</taxon>
    </lineage>
</organism>
<dbReference type="InterPro" id="IPR043502">
    <property type="entry name" value="DNA/RNA_pol_sf"/>
</dbReference>
<gene>
    <name evidence="31" type="primary">MMP20</name>
</gene>
<keyword evidence="27" id="KW-1133">Transmembrane helix</keyword>
<feature type="binding site" evidence="23">
    <location>
        <position position="164"/>
    </location>
    <ligand>
        <name>Ca(2+)</name>
        <dbReference type="ChEBI" id="CHEBI:29108"/>
        <label>2</label>
    </ligand>
</feature>
<accession>A0AA50QA42</accession>
<feature type="chain" id="PRO_5041280886" description="Collagenase 3" evidence="28">
    <location>
        <begin position="23"/>
        <end position="1936"/>
    </location>
</feature>
<feature type="compositionally biased region" description="Basic and acidic residues" evidence="26">
    <location>
        <begin position="1682"/>
        <end position="1697"/>
    </location>
</feature>
<evidence type="ECO:0000256" key="16">
    <source>
        <dbReference type="ARBA" id="ARBA00023145"/>
    </source>
</evidence>
<dbReference type="FunFam" id="2.110.10.10:FF:000002">
    <property type="entry name" value="Matrix metallopeptidase 3"/>
    <property type="match status" value="2"/>
</dbReference>
<keyword evidence="15" id="KW-0177">Collagen degradation</keyword>
<dbReference type="GO" id="GO:0030574">
    <property type="term" value="P:collagen catabolic process"/>
    <property type="evidence" value="ECO:0007669"/>
    <property type="project" value="UniProtKB-KW"/>
</dbReference>
<dbReference type="GO" id="GO:0016706">
    <property type="term" value="F:2-oxoglutarate-dependent dioxygenase activity"/>
    <property type="evidence" value="ECO:0007669"/>
    <property type="project" value="InterPro"/>
</dbReference>
<protein>
    <recommendedName>
        <fullName evidence="4">Collagenase 3</fullName>
    </recommendedName>
    <alternativeName>
        <fullName evidence="21">Matrix metalloproteinase-13</fullName>
    </alternativeName>
</protein>
<feature type="domain" description="Reverse transcriptase" evidence="29">
    <location>
        <begin position="916"/>
        <end position="1155"/>
    </location>
</feature>
<keyword evidence="27" id="KW-0812">Transmembrane</keyword>
<feature type="transmembrane region" description="Helical" evidence="27">
    <location>
        <begin position="1322"/>
        <end position="1343"/>
    </location>
</feature>
<keyword evidence="10" id="KW-0677">Repeat</keyword>
<evidence type="ECO:0000256" key="5">
    <source>
        <dbReference type="ARBA" id="ARBA00022525"/>
    </source>
</evidence>
<dbReference type="InterPro" id="IPR036365">
    <property type="entry name" value="PGBD-like_sf"/>
</dbReference>
<feature type="binding site" evidence="23">
    <location>
        <position position="338"/>
    </location>
    <ligand>
        <name>Ca(2+)</name>
        <dbReference type="ChEBI" id="CHEBI:29108"/>
        <label>4</label>
    </ligand>
</feature>
<evidence type="ECO:0000256" key="18">
    <source>
        <dbReference type="ARBA" id="ARBA00023163"/>
    </source>
</evidence>
<feature type="binding site" evidence="23">
    <location>
        <position position="234"/>
    </location>
    <ligand>
        <name>Zn(2+)</name>
        <dbReference type="ChEBI" id="CHEBI:29105"/>
        <label>2</label>
        <note>catalytic</note>
    </ligand>
</feature>
<evidence type="ECO:0000256" key="7">
    <source>
        <dbReference type="ARBA" id="ARBA00022670"/>
    </source>
</evidence>
<dbReference type="SMART" id="SM00120">
    <property type="entry name" value="HX"/>
    <property type="match status" value="8"/>
</dbReference>